<comment type="catalytic activity">
    <reaction evidence="1 10">
        <text>Transfers a segment of a (1-&gt;4)-alpha-D-glucan to a new position in an acceptor, which may be glucose or a (1-&gt;4)-alpha-D-glucan.</text>
        <dbReference type="EC" id="2.4.1.25"/>
    </reaction>
</comment>
<evidence type="ECO:0000256" key="1">
    <source>
        <dbReference type="ARBA" id="ARBA00000439"/>
    </source>
</evidence>
<dbReference type="PATRIC" id="fig|381306.5.peg.224"/>
<evidence type="ECO:0000256" key="10">
    <source>
        <dbReference type="RuleBase" id="RU361207"/>
    </source>
</evidence>
<gene>
    <name evidence="12" type="ORF">SAMN05661077_1348</name>
</gene>
<dbReference type="Gene3D" id="3.20.20.80">
    <property type="entry name" value="Glycosidases"/>
    <property type="match status" value="1"/>
</dbReference>
<organism evidence="12 13">
    <name type="scientific">Thiohalorhabdus denitrificans</name>
    <dbReference type="NCBI Taxonomy" id="381306"/>
    <lineage>
        <taxon>Bacteria</taxon>
        <taxon>Pseudomonadati</taxon>
        <taxon>Pseudomonadota</taxon>
        <taxon>Gammaproteobacteria</taxon>
        <taxon>Thiohalorhabdales</taxon>
        <taxon>Thiohalorhabdaceae</taxon>
        <taxon>Thiohalorhabdus</taxon>
    </lineage>
</organism>
<evidence type="ECO:0000256" key="4">
    <source>
        <dbReference type="ARBA" id="ARBA00020295"/>
    </source>
</evidence>
<evidence type="ECO:0000256" key="11">
    <source>
        <dbReference type="SAM" id="MobiDB-lite"/>
    </source>
</evidence>
<evidence type="ECO:0000256" key="3">
    <source>
        <dbReference type="ARBA" id="ARBA00012560"/>
    </source>
</evidence>
<dbReference type="InterPro" id="IPR003385">
    <property type="entry name" value="Glyco_hydro_77"/>
</dbReference>
<reference evidence="13" key="1">
    <citation type="submission" date="2016-10" db="EMBL/GenBank/DDBJ databases">
        <authorList>
            <person name="Varghese N."/>
        </authorList>
    </citation>
    <scope>NUCLEOTIDE SEQUENCE [LARGE SCALE GENOMIC DNA]</scope>
    <source>
        <strain evidence="13">HL 19</strain>
    </source>
</reference>
<dbReference type="NCBIfam" id="TIGR00217">
    <property type="entry name" value="malQ"/>
    <property type="match status" value="1"/>
</dbReference>
<dbReference type="PANTHER" id="PTHR32438:SF5">
    <property type="entry name" value="4-ALPHA-GLUCANOTRANSFERASE DPE1, CHLOROPLASTIC_AMYLOPLASTIC"/>
    <property type="match status" value="1"/>
</dbReference>
<keyword evidence="7 10" id="KW-0119">Carbohydrate metabolism</keyword>
<evidence type="ECO:0000256" key="6">
    <source>
        <dbReference type="ARBA" id="ARBA00022679"/>
    </source>
</evidence>
<comment type="similarity">
    <text evidence="2 10">Belongs to the disproportionating enzyme family.</text>
</comment>
<accession>A0A0P9CTU0</accession>
<proteinExistence type="inferred from homology"/>
<keyword evidence="13" id="KW-1185">Reference proteome</keyword>
<feature type="region of interest" description="Disordered" evidence="11">
    <location>
        <begin position="1"/>
        <end position="24"/>
    </location>
</feature>
<dbReference type="AlphaFoldDB" id="A0A0P9CTU0"/>
<name>A0A0P9CTU0_9GAMM</name>
<dbReference type="InterPro" id="IPR017853">
    <property type="entry name" value="GH"/>
</dbReference>
<evidence type="ECO:0000256" key="5">
    <source>
        <dbReference type="ARBA" id="ARBA00022676"/>
    </source>
</evidence>
<sequence length="492" mass="55786">MAALSGPGAHRRSGVLLHPTSLPGGAGNGDLGTEAYRFADFLAEAGFSLWQTLPLGPTHEDGSPYQCLSAHAGNPLLVALEPLRERGWIEAPPELPAGADPSAYRWEALQRAHAGFEERAHAAEREALAAFCREQAHWLEDFALFMALRAGSPRPWWEWPRPLRDREEAALAEARRERAGEVAFHRFVQWRFFEQWRDLKGYANERGIALFGDLPIFVAHDSAEVWAHREYFDLDAEGRTATVAGVPPDYFSETGQYWGNPHYRWERLAADGYGWWIERMRTQLELFDWVRIDHFRGFAAFWEVPEGQAATEGRWVPGPGEELFRALRKALGDLPLVAEDLGVITEDVDALREAFGLPGMKILQFAFGGGAENPYLPHHHRPDFVVYTGTHDNNTTLGWWEEDIQEDVREEVRDYLGHPGESMPWPLIRAALASVASTAVLPMQDLLALDGRHRMNQPATVEGNWQWRFRWEWAPTGLAGRLRELNALYDRL</sequence>
<dbReference type="EMBL" id="FMUN01000003">
    <property type="protein sequence ID" value="SCY14666.1"/>
    <property type="molecule type" value="Genomic_DNA"/>
</dbReference>
<dbReference type="STRING" id="381306.AN478_07910"/>
<keyword evidence="5 10" id="KW-0328">Glycosyltransferase</keyword>
<evidence type="ECO:0000313" key="12">
    <source>
        <dbReference type="EMBL" id="SCY14666.1"/>
    </source>
</evidence>
<evidence type="ECO:0000256" key="2">
    <source>
        <dbReference type="ARBA" id="ARBA00005684"/>
    </source>
</evidence>
<dbReference type="GO" id="GO:0004134">
    <property type="term" value="F:4-alpha-glucanotransferase activity"/>
    <property type="evidence" value="ECO:0007669"/>
    <property type="project" value="UniProtKB-EC"/>
</dbReference>
<dbReference type="OrthoDB" id="9763489at2"/>
<dbReference type="RefSeq" id="WP_054966070.1">
    <property type="nucleotide sequence ID" value="NZ_FMUN01000003.1"/>
</dbReference>
<dbReference type="GO" id="GO:0005975">
    <property type="term" value="P:carbohydrate metabolic process"/>
    <property type="evidence" value="ECO:0007669"/>
    <property type="project" value="InterPro"/>
</dbReference>
<dbReference type="PANTHER" id="PTHR32438">
    <property type="entry name" value="4-ALPHA-GLUCANOTRANSFERASE DPE1, CHLOROPLASTIC/AMYLOPLASTIC"/>
    <property type="match status" value="1"/>
</dbReference>
<dbReference type="Proteomes" id="UP000183104">
    <property type="component" value="Unassembled WGS sequence"/>
</dbReference>
<evidence type="ECO:0000256" key="8">
    <source>
        <dbReference type="ARBA" id="ARBA00031423"/>
    </source>
</evidence>
<keyword evidence="6 10" id="KW-0808">Transferase</keyword>
<dbReference type="NCBIfam" id="NF011080">
    <property type="entry name" value="PRK14508.1-3"/>
    <property type="match status" value="1"/>
</dbReference>
<evidence type="ECO:0000256" key="9">
    <source>
        <dbReference type="ARBA" id="ARBA00031501"/>
    </source>
</evidence>
<dbReference type="EC" id="2.4.1.25" evidence="3 10"/>
<protein>
    <recommendedName>
        <fullName evidence="4 10">4-alpha-glucanotransferase</fullName>
        <ecNumber evidence="3 10">2.4.1.25</ecNumber>
    </recommendedName>
    <alternativeName>
        <fullName evidence="8 10">Amylomaltase</fullName>
    </alternativeName>
    <alternativeName>
        <fullName evidence="9 10">Disproportionating enzyme</fullName>
    </alternativeName>
</protein>
<dbReference type="SUPFAM" id="SSF51445">
    <property type="entry name" value="(Trans)glycosidases"/>
    <property type="match status" value="1"/>
</dbReference>
<evidence type="ECO:0000256" key="7">
    <source>
        <dbReference type="ARBA" id="ARBA00023277"/>
    </source>
</evidence>
<evidence type="ECO:0000313" key="13">
    <source>
        <dbReference type="Proteomes" id="UP000183104"/>
    </source>
</evidence>
<dbReference type="Pfam" id="PF02446">
    <property type="entry name" value="Glyco_hydro_77"/>
    <property type="match status" value="1"/>
</dbReference>